<reference evidence="7 8" key="1">
    <citation type="journal article" date="2009" name="Stand. Genomic Sci.">
        <title>Complete genome sequence of Slackia heliotrinireducens type strain (RHS 1).</title>
        <authorList>
            <person name="Pukall R."/>
            <person name="Lapidus A."/>
            <person name="Nolan M."/>
            <person name="Copeland A."/>
            <person name="Glavina Del Rio T."/>
            <person name="Lucas S."/>
            <person name="Chen F."/>
            <person name="Tice H."/>
            <person name="Cheng J.F."/>
            <person name="Chertkov O."/>
            <person name="Bruce D."/>
            <person name="Goodwin L."/>
            <person name="Kuske C."/>
            <person name="Brettin T."/>
            <person name="Detter J.C."/>
            <person name="Han C."/>
            <person name="Pitluck S."/>
            <person name="Pati A."/>
            <person name="Mavrommatis K."/>
            <person name="Ivanova N."/>
            <person name="Ovchinnikova G."/>
            <person name="Chen A."/>
            <person name="Palaniappan K."/>
            <person name="Schneider S."/>
            <person name="Rohde M."/>
            <person name="Chain P."/>
            <person name="D'haeseleer P."/>
            <person name="Goker M."/>
            <person name="Bristow J."/>
            <person name="Eisen J.A."/>
            <person name="Markowitz V."/>
            <person name="Kyrpides N.C."/>
            <person name="Klenk H.P."/>
            <person name="Hugenholtz P."/>
        </authorList>
    </citation>
    <scope>NUCLEOTIDE SEQUENCE [LARGE SCALE GENOMIC DNA]</scope>
    <source>
        <strain evidence="8">ATCC 29202 / DSM 20476 / NCTC 11029 / RHS 1</strain>
    </source>
</reference>
<protein>
    <submittedName>
        <fullName evidence="7">Protein kinase family protein</fullName>
    </submittedName>
</protein>
<evidence type="ECO:0000313" key="8">
    <source>
        <dbReference type="Proteomes" id="UP000002026"/>
    </source>
</evidence>
<evidence type="ECO:0000256" key="2">
    <source>
        <dbReference type="ARBA" id="ARBA00022679"/>
    </source>
</evidence>
<dbReference type="PROSITE" id="PS50011">
    <property type="entry name" value="PROTEIN_KINASE_DOM"/>
    <property type="match status" value="1"/>
</dbReference>
<evidence type="ECO:0000256" key="1">
    <source>
        <dbReference type="ARBA" id="ARBA00022527"/>
    </source>
</evidence>
<dbReference type="eggNOG" id="COG0515">
    <property type="taxonomic scope" value="Bacteria"/>
</dbReference>
<dbReference type="GO" id="GO:0005524">
    <property type="term" value="F:ATP binding"/>
    <property type="evidence" value="ECO:0007669"/>
    <property type="project" value="UniProtKB-KW"/>
</dbReference>
<keyword evidence="5" id="KW-0067">ATP-binding</keyword>
<dbReference type="InterPro" id="IPR011009">
    <property type="entry name" value="Kinase-like_dom_sf"/>
</dbReference>
<dbReference type="Proteomes" id="UP000002026">
    <property type="component" value="Chromosome"/>
</dbReference>
<name>C7N647_SLAHD</name>
<keyword evidence="1" id="KW-0723">Serine/threonine-protein kinase</keyword>
<organism evidence="7 8">
    <name type="scientific">Slackia heliotrinireducens (strain ATCC 29202 / DSM 20476 / NCTC 11029 / RHS 1)</name>
    <name type="common">Peptococcus heliotrinreducens</name>
    <dbReference type="NCBI Taxonomy" id="471855"/>
    <lineage>
        <taxon>Bacteria</taxon>
        <taxon>Bacillati</taxon>
        <taxon>Actinomycetota</taxon>
        <taxon>Coriobacteriia</taxon>
        <taxon>Eggerthellales</taxon>
        <taxon>Eggerthellaceae</taxon>
        <taxon>Slackia</taxon>
    </lineage>
</organism>
<gene>
    <name evidence="7" type="ordered locus">Shel_13590</name>
</gene>
<sequence>MLTLESPTPFAVGGYARLYRAYDSELRRTVALKVDGGSSGSDERGLMHEYRALQTVSGSAYFPEVYSCKRIFSEKYPQLNGNLCMAMELLEGHSLKSVIESTRHLGERKTLEYAKHATLALSVLHGCGLAHRDLHPGNIMLTPTGLKIIDLGISCTTGGPYNPGLLRNGYSPNAALSLEQADLYMLALGLVAARYGRRLSPNLLPDTRLGRWLACCIDPDPRKRFIRANQAFQVLIGAHVA</sequence>
<keyword evidence="8" id="KW-1185">Reference proteome</keyword>
<dbReference type="STRING" id="471855.Shel_13590"/>
<dbReference type="PANTHER" id="PTHR24345">
    <property type="entry name" value="SERINE/THREONINE-PROTEIN KINASE PLK"/>
    <property type="match status" value="1"/>
</dbReference>
<keyword evidence="4 7" id="KW-0418">Kinase</keyword>
<dbReference type="KEGG" id="shi:Shel_13590"/>
<evidence type="ECO:0000256" key="3">
    <source>
        <dbReference type="ARBA" id="ARBA00022741"/>
    </source>
</evidence>
<proteinExistence type="predicted"/>
<dbReference type="InterPro" id="IPR000719">
    <property type="entry name" value="Prot_kinase_dom"/>
</dbReference>
<dbReference type="SUPFAM" id="SSF56112">
    <property type="entry name" value="Protein kinase-like (PK-like)"/>
    <property type="match status" value="1"/>
</dbReference>
<feature type="domain" description="Protein kinase" evidence="6">
    <location>
        <begin position="4"/>
        <end position="241"/>
    </location>
</feature>
<accession>C7N647</accession>
<dbReference type="AlphaFoldDB" id="C7N647"/>
<evidence type="ECO:0000256" key="4">
    <source>
        <dbReference type="ARBA" id="ARBA00022777"/>
    </source>
</evidence>
<evidence type="ECO:0000256" key="5">
    <source>
        <dbReference type="ARBA" id="ARBA00022840"/>
    </source>
</evidence>
<dbReference type="HOGENOM" id="CLU_1151193_0_0_11"/>
<dbReference type="PANTHER" id="PTHR24345:SF0">
    <property type="entry name" value="CELL CYCLE SERINE_THREONINE-PROTEIN KINASE CDC5_MSD2"/>
    <property type="match status" value="1"/>
</dbReference>
<keyword evidence="3" id="KW-0547">Nucleotide-binding</keyword>
<keyword evidence="2" id="KW-0808">Transferase</keyword>
<dbReference type="GO" id="GO:0004674">
    <property type="term" value="F:protein serine/threonine kinase activity"/>
    <property type="evidence" value="ECO:0007669"/>
    <property type="project" value="UniProtKB-KW"/>
</dbReference>
<dbReference type="EMBL" id="CP001684">
    <property type="protein sequence ID" value="ACV22382.1"/>
    <property type="molecule type" value="Genomic_DNA"/>
</dbReference>
<evidence type="ECO:0000259" key="6">
    <source>
        <dbReference type="PROSITE" id="PS50011"/>
    </source>
</evidence>
<dbReference type="Pfam" id="PF00069">
    <property type="entry name" value="Pkinase"/>
    <property type="match status" value="1"/>
</dbReference>
<evidence type="ECO:0000313" key="7">
    <source>
        <dbReference type="EMBL" id="ACV22382.1"/>
    </source>
</evidence>
<dbReference type="RefSeq" id="WP_012798484.1">
    <property type="nucleotide sequence ID" value="NC_013165.1"/>
</dbReference>
<dbReference type="Gene3D" id="1.10.510.10">
    <property type="entry name" value="Transferase(Phosphotransferase) domain 1"/>
    <property type="match status" value="1"/>
</dbReference>